<name>A0A2K1JRL6_PHYPA</name>
<reference evidence="3" key="3">
    <citation type="submission" date="2020-12" db="UniProtKB">
        <authorList>
            <consortium name="EnsemblPlants"/>
        </authorList>
    </citation>
    <scope>IDENTIFICATION</scope>
</reference>
<feature type="compositionally biased region" description="Low complexity" evidence="1">
    <location>
        <begin position="69"/>
        <end position="87"/>
    </location>
</feature>
<reference evidence="2 4" key="1">
    <citation type="journal article" date="2008" name="Science">
        <title>The Physcomitrella genome reveals evolutionary insights into the conquest of land by plants.</title>
        <authorList>
            <person name="Rensing S."/>
            <person name="Lang D."/>
            <person name="Zimmer A."/>
            <person name="Terry A."/>
            <person name="Salamov A."/>
            <person name="Shapiro H."/>
            <person name="Nishiyama T."/>
            <person name="Perroud P.-F."/>
            <person name="Lindquist E."/>
            <person name="Kamisugi Y."/>
            <person name="Tanahashi T."/>
            <person name="Sakakibara K."/>
            <person name="Fujita T."/>
            <person name="Oishi K."/>
            <person name="Shin-I T."/>
            <person name="Kuroki Y."/>
            <person name="Toyoda A."/>
            <person name="Suzuki Y."/>
            <person name="Hashimoto A."/>
            <person name="Yamaguchi K."/>
            <person name="Sugano A."/>
            <person name="Kohara Y."/>
            <person name="Fujiyama A."/>
            <person name="Anterola A."/>
            <person name="Aoki S."/>
            <person name="Ashton N."/>
            <person name="Barbazuk W.B."/>
            <person name="Barker E."/>
            <person name="Bennetzen J."/>
            <person name="Bezanilla M."/>
            <person name="Blankenship R."/>
            <person name="Cho S.H."/>
            <person name="Dutcher S."/>
            <person name="Estelle M."/>
            <person name="Fawcett J.A."/>
            <person name="Gundlach H."/>
            <person name="Hanada K."/>
            <person name="Heyl A."/>
            <person name="Hicks K.A."/>
            <person name="Hugh J."/>
            <person name="Lohr M."/>
            <person name="Mayer K."/>
            <person name="Melkozernov A."/>
            <person name="Murata T."/>
            <person name="Nelson D."/>
            <person name="Pils B."/>
            <person name="Prigge M."/>
            <person name="Reiss B."/>
            <person name="Renner T."/>
            <person name="Rombauts S."/>
            <person name="Rushton P."/>
            <person name="Sanderfoot A."/>
            <person name="Schween G."/>
            <person name="Shiu S.-H."/>
            <person name="Stueber K."/>
            <person name="Theodoulou F.L."/>
            <person name="Tu H."/>
            <person name="Van de Peer Y."/>
            <person name="Verrier P.J."/>
            <person name="Waters E."/>
            <person name="Wood A."/>
            <person name="Yang L."/>
            <person name="Cove D."/>
            <person name="Cuming A."/>
            <person name="Hasebe M."/>
            <person name="Lucas S."/>
            <person name="Mishler D.B."/>
            <person name="Reski R."/>
            <person name="Grigoriev I."/>
            <person name="Quatrano R.S."/>
            <person name="Boore J.L."/>
        </authorList>
    </citation>
    <scope>NUCLEOTIDE SEQUENCE [LARGE SCALE GENOMIC DNA]</scope>
    <source>
        <strain evidence="3 4">cv. Gransden 2004</strain>
    </source>
</reference>
<accession>A0A2K1JRL6</accession>
<dbReference type="Proteomes" id="UP000006727">
    <property type="component" value="Chromosome 12"/>
</dbReference>
<dbReference type="InParanoid" id="A0A2K1JRL6"/>
<dbReference type="Gramene" id="Pp3c12_21728V3.1">
    <property type="protein sequence ID" value="Pp3c12_21728V3.1"/>
    <property type="gene ID" value="Pp3c12_21728"/>
</dbReference>
<feature type="region of interest" description="Disordered" evidence="1">
    <location>
        <begin position="63"/>
        <end position="94"/>
    </location>
</feature>
<gene>
    <name evidence="2" type="ORF">PHYPA_016568</name>
</gene>
<evidence type="ECO:0000256" key="1">
    <source>
        <dbReference type="SAM" id="MobiDB-lite"/>
    </source>
</evidence>
<proteinExistence type="predicted"/>
<dbReference type="PaxDb" id="3218-PP1S108_50V6.1"/>
<sequence length="94" mass="10083">MSSLPLCVVWFNGRVYNSEEVHKQSGSTWIAISCTDMLQPSSLLSFVAYLETQCLPSTAHRYTCAQPHSSSSSSGRRSTGGKSPFSGFSGGVSE</sequence>
<keyword evidence="4" id="KW-1185">Reference proteome</keyword>
<dbReference type="EMBL" id="ABEU02000012">
    <property type="protein sequence ID" value="PNR44184.1"/>
    <property type="molecule type" value="Genomic_DNA"/>
</dbReference>
<evidence type="ECO:0000313" key="2">
    <source>
        <dbReference type="EMBL" id="PNR44184.1"/>
    </source>
</evidence>
<dbReference type="AlphaFoldDB" id="A0A2K1JRL6"/>
<dbReference type="EnsemblPlants" id="Pp3c12_21728V3.1">
    <property type="protein sequence ID" value="Pp3c12_21728V3.1"/>
    <property type="gene ID" value="Pp3c12_21728"/>
</dbReference>
<reference evidence="2 4" key="2">
    <citation type="journal article" date="2018" name="Plant J.">
        <title>The Physcomitrella patens chromosome-scale assembly reveals moss genome structure and evolution.</title>
        <authorList>
            <person name="Lang D."/>
            <person name="Ullrich K.K."/>
            <person name="Murat F."/>
            <person name="Fuchs J."/>
            <person name="Jenkins J."/>
            <person name="Haas F.B."/>
            <person name="Piednoel M."/>
            <person name="Gundlach H."/>
            <person name="Van Bel M."/>
            <person name="Meyberg R."/>
            <person name="Vives C."/>
            <person name="Morata J."/>
            <person name="Symeonidi A."/>
            <person name="Hiss M."/>
            <person name="Muchero W."/>
            <person name="Kamisugi Y."/>
            <person name="Saleh O."/>
            <person name="Blanc G."/>
            <person name="Decker E.L."/>
            <person name="van Gessel N."/>
            <person name="Grimwood J."/>
            <person name="Hayes R.D."/>
            <person name="Graham S.W."/>
            <person name="Gunter L.E."/>
            <person name="McDaniel S.F."/>
            <person name="Hoernstein S.N.W."/>
            <person name="Larsson A."/>
            <person name="Li F.W."/>
            <person name="Perroud P.F."/>
            <person name="Phillips J."/>
            <person name="Ranjan P."/>
            <person name="Rokshar D.S."/>
            <person name="Rothfels C.J."/>
            <person name="Schneider L."/>
            <person name="Shu S."/>
            <person name="Stevenson D.W."/>
            <person name="Thummler F."/>
            <person name="Tillich M."/>
            <person name="Villarreal Aguilar J.C."/>
            <person name="Widiez T."/>
            <person name="Wong G.K."/>
            <person name="Wymore A."/>
            <person name="Zhang Y."/>
            <person name="Zimmer A.D."/>
            <person name="Quatrano R.S."/>
            <person name="Mayer K.F.X."/>
            <person name="Goodstein D."/>
            <person name="Casacuberta J.M."/>
            <person name="Vandepoele K."/>
            <person name="Reski R."/>
            <person name="Cuming A.C."/>
            <person name="Tuskan G.A."/>
            <person name="Maumus F."/>
            <person name="Salse J."/>
            <person name="Schmutz J."/>
            <person name="Rensing S.A."/>
        </authorList>
    </citation>
    <scope>NUCLEOTIDE SEQUENCE [LARGE SCALE GENOMIC DNA]</scope>
    <source>
        <strain evidence="3 4">cv. Gransden 2004</strain>
    </source>
</reference>
<evidence type="ECO:0000313" key="3">
    <source>
        <dbReference type="EnsemblPlants" id="Pp3c12_21728V3.1"/>
    </source>
</evidence>
<protein>
    <submittedName>
        <fullName evidence="2 3">Uncharacterized protein</fullName>
    </submittedName>
</protein>
<organism evidence="2">
    <name type="scientific">Physcomitrium patens</name>
    <name type="common">Spreading-leaved earth moss</name>
    <name type="synonym">Physcomitrella patens</name>
    <dbReference type="NCBI Taxonomy" id="3218"/>
    <lineage>
        <taxon>Eukaryota</taxon>
        <taxon>Viridiplantae</taxon>
        <taxon>Streptophyta</taxon>
        <taxon>Embryophyta</taxon>
        <taxon>Bryophyta</taxon>
        <taxon>Bryophytina</taxon>
        <taxon>Bryopsida</taxon>
        <taxon>Funariidae</taxon>
        <taxon>Funariales</taxon>
        <taxon>Funariaceae</taxon>
        <taxon>Physcomitrium</taxon>
    </lineage>
</organism>
<evidence type="ECO:0000313" key="4">
    <source>
        <dbReference type="Proteomes" id="UP000006727"/>
    </source>
</evidence>